<accession>A0ABD1F9F0</accession>
<keyword evidence="3" id="KW-1185">Reference proteome</keyword>
<keyword evidence="1" id="KW-0732">Signal</keyword>
<proteinExistence type="predicted"/>
<dbReference type="EMBL" id="JBDJPC010000002">
    <property type="protein sequence ID" value="KAL1514217.1"/>
    <property type="molecule type" value="Genomic_DNA"/>
</dbReference>
<gene>
    <name evidence="2" type="ORF">ABEB36_003508</name>
</gene>
<name>A0ABD1F9F0_HYPHA</name>
<dbReference type="Proteomes" id="UP001566132">
    <property type="component" value="Unassembled WGS sequence"/>
</dbReference>
<evidence type="ECO:0000256" key="1">
    <source>
        <dbReference type="SAM" id="SignalP"/>
    </source>
</evidence>
<reference evidence="2 3" key="1">
    <citation type="submission" date="2024-05" db="EMBL/GenBank/DDBJ databases">
        <title>Genetic variation in Jamaican populations of the coffee berry borer (Hypothenemus hampei).</title>
        <authorList>
            <person name="Errbii M."/>
            <person name="Myrie A."/>
        </authorList>
    </citation>
    <scope>NUCLEOTIDE SEQUENCE [LARGE SCALE GENOMIC DNA]</scope>
    <source>
        <strain evidence="2">JA-Hopewell-2020-01-JO</strain>
        <tissue evidence="2">Whole body</tissue>
    </source>
</reference>
<evidence type="ECO:0000313" key="3">
    <source>
        <dbReference type="Proteomes" id="UP001566132"/>
    </source>
</evidence>
<evidence type="ECO:0000313" key="2">
    <source>
        <dbReference type="EMBL" id="KAL1514217.1"/>
    </source>
</evidence>
<organism evidence="2 3">
    <name type="scientific">Hypothenemus hampei</name>
    <name type="common">Coffee berry borer</name>
    <dbReference type="NCBI Taxonomy" id="57062"/>
    <lineage>
        <taxon>Eukaryota</taxon>
        <taxon>Metazoa</taxon>
        <taxon>Ecdysozoa</taxon>
        <taxon>Arthropoda</taxon>
        <taxon>Hexapoda</taxon>
        <taxon>Insecta</taxon>
        <taxon>Pterygota</taxon>
        <taxon>Neoptera</taxon>
        <taxon>Endopterygota</taxon>
        <taxon>Coleoptera</taxon>
        <taxon>Polyphaga</taxon>
        <taxon>Cucujiformia</taxon>
        <taxon>Curculionidae</taxon>
        <taxon>Scolytinae</taxon>
        <taxon>Hypothenemus</taxon>
    </lineage>
</organism>
<protein>
    <submittedName>
        <fullName evidence="2">Uncharacterized protein</fullName>
    </submittedName>
</protein>
<dbReference type="AlphaFoldDB" id="A0ABD1F9F0"/>
<feature type="chain" id="PRO_5044758723" evidence="1">
    <location>
        <begin position="18"/>
        <end position="151"/>
    </location>
</feature>
<sequence>MFKILGVVLSLCILAESLPTDKSNEVLFVPYDVKYVPVNVSPEVGNEVSEKSTLKKDKTVSFDLFQEKFDLDQTRMPEDYVLIPISVLRELEKDSLQKDHTISKRQAPDDDLLVYRPLVQFSTISRNRRRVVRPPPLVGYLNNYDKFPTVA</sequence>
<comment type="caution">
    <text evidence="2">The sequence shown here is derived from an EMBL/GenBank/DDBJ whole genome shotgun (WGS) entry which is preliminary data.</text>
</comment>
<feature type="signal peptide" evidence="1">
    <location>
        <begin position="1"/>
        <end position="17"/>
    </location>
</feature>